<dbReference type="RefSeq" id="XP_031786830.1">
    <property type="nucleotide sequence ID" value="XM_031930970.2"/>
</dbReference>
<dbReference type="PANTHER" id="PTHR11377">
    <property type="entry name" value="N-MYRISTOYL TRANSFERASE"/>
    <property type="match status" value="1"/>
</dbReference>
<dbReference type="PANTHER" id="PTHR11377:SF5">
    <property type="entry name" value="GLYCYLPEPTIDE N-TETRADECANOYLTRANSFERASE"/>
    <property type="match status" value="1"/>
</dbReference>
<dbReference type="Pfam" id="PF01233">
    <property type="entry name" value="NMT"/>
    <property type="match status" value="1"/>
</dbReference>
<sequence>MENNVLEKPKPSSASVKKSEDDDRHEEEIHEKDGRSKSSKKRSRKKKTQTGSGTATESNDEGSKDSTNLPLLPAQAPSTYANISIKDIQLAMDVLNSQHKPAKTQEEALQKPYQFWSTQPVPKMDEKIVCNEAIEPDKVSVRADPYSLPADFHWDTLNLDDPLVLAELYSLLSENYVEDDDAMFRFDYPPAFLKWALQPPGWCNEWHCGVRVTKSGRLVGFISAIPATLRVYDKVQKMVEINFLCVHKKLRSKRVAPVLIREITRRVNLMGIFQAVYTAGVVLPKPIATCRYWHRSLNPKKLIEIKFSHLSRNMTMQRTLKLYKLPDNPKVPGFRKMVPADAAQGFKLLNNYLSKFDLSPIFTEEEFTHWFMPQSGIVDSFVVENPETKTITDMVSYYTLPSSVMHHQTHKSLRAAYSFYNVSTATPWLELMQDALISARNLGFDVFNALDLMDNKEFLEPLKFGIGDGNLQYYLYNWRCPSMTPNKIALVLQ</sequence>
<evidence type="ECO:0000313" key="10">
    <source>
        <dbReference type="EnsemblMetazoa" id="XP_031786830"/>
    </source>
</evidence>
<dbReference type="Pfam" id="PF02799">
    <property type="entry name" value="NMT_C"/>
    <property type="match status" value="1"/>
</dbReference>
<dbReference type="FunFam" id="3.40.630.170:FF:000001">
    <property type="entry name" value="Glycylpeptide N-tetradecanoyltransferase"/>
    <property type="match status" value="1"/>
</dbReference>
<evidence type="ECO:0000259" key="9">
    <source>
        <dbReference type="Pfam" id="PF02799"/>
    </source>
</evidence>
<dbReference type="InterPro" id="IPR022677">
    <property type="entry name" value="NMT_C"/>
</dbReference>
<evidence type="ECO:0000313" key="11">
    <source>
        <dbReference type="Proteomes" id="UP000002358"/>
    </source>
</evidence>
<evidence type="ECO:0000256" key="6">
    <source>
        <dbReference type="RuleBase" id="RU004178"/>
    </source>
</evidence>
<feature type="domain" description="Glycylpeptide N-tetradecanoyltransferase C-terminal" evidence="9">
    <location>
        <begin position="304"/>
        <end position="485"/>
    </location>
</feature>
<dbReference type="InterPro" id="IPR016181">
    <property type="entry name" value="Acyl_CoA_acyltransferase"/>
</dbReference>
<dbReference type="PROSITE" id="PS00975">
    <property type="entry name" value="NMT_1"/>
    <property type="match status" value="1"/>
</dbReference>
<evidence type="ECO:0000256" key="3">
    <source>
        <dbReference type="ARBA" id="ARBA00022679"/>
    </source>
</evidence>
<dbReference type="EnsemblMetazoa" id="XM_031930970">
    <property type="protein sequence ID" value="XP_031786830"/>
    <property type="gene ID" value="LOC100115755"/>
</dbReference>
<comment type="similarity">
    <text evidence="1 6">Belongs to the NMT family.</text>
</comment>
<keyword evidence="4 5" id="KW-0012">Acyltransferase</keyword>
<comment type="function">
    <text evidence="5">Adds a myristoyl group to the N-terminal glycine residue of certain cellular proteins.</text>
</comment>
<dbReference type="Proteomes" id="UP000002358">
    <property type="component" value="Chromosome 5"/>
</dbReference>
<evidence type="ECO:0000256" key="1">
    <source>
        <dbReference type="ARBA" id="ARBA00009469"/>
    </source>
</evidence>
<evidence type="ECO:0000259" key="8">
    <source>
        <dbReference type="Pfam" id="PF01233"/>
    </source>
</evidence>
<dbReference type="SMR" id="A0A7M7QFJ6"/>
<dbReference type="InterPro" id="IPR022676">
    <property type="entry name" value="NMT_N"/>
</dbReference>
<proteinExistence type="inferred from homology"/>
<feature type="domain" description="Glycylpeptide N-tetradecanoyltransferase N-terminal" evidence="8">
    <location>
        <begin position="139"/>
        <end position="290"/>
    </location>
</feature>
<comment type="catalytic activity">
    <reaction evidence="5">
        <text>N-terminal glycyl-[protein] + tetradecanoyl-CoA = N-tetradecanoylglycyl-[protein] + CoA + H(+)</text>
        <dbReference type="Rhea" id="RHEA:15521"/>
        <dbReference type="Rhea" id="RHEA-COMP:12666"/>
        <dbReference type="Rhea" id="RHEA-COMP:12667"/>
        <dbReference type="ChEBI" id="CHEBI:15378"/>
        <dbReference type="ChEBI" id="CHEBI:57287"/>
        <dbReference type="ChEBI" id="CHEBI:57385"/>
        <dbReference type="ChEBI" id="CHEBI:64723"/>
        <dbReference type="ChEBI" id="CHEBI:133050"/>
        <dbReference type="EC" id="2.3.1.97"/>
    </reaction>
</comment>
<evidence type="ECO:0000256" key="7">
    <source>
        <dbReference type="SAM" id="MobiDB-lite"/>
    </source>
</evidence>
<dbReference type="Gene3D" id="3.40.630.170">
    <property type="match status" value="1"/>
</dbReference>
<dbReference type="GO" id="GO:0004379">
    <property type="term" value="F:glycylpeptide N-tetradecanoyltransferase activity"/>
    <property type="evidence" value="ECO:0007669"/>
    <property type="project" value="UniProtKB-EC"/>
</dbReference>
<reference evidence="10" key="1">
    <citation type="submission" date="2021-01" db="UniProtKB">
        <authorList>
            <consortium name="EnsemblMetazoa"/>
        </authorList>
    </citation>
    <scope>IDENTIFICATION</scope>
</reference>
<feature type="compositionally biased region" description="Basic residues" evidence="7">
    <location>
        <begin position="37"/>
        <end position="48"/>
    </location>
</feature>
<dbReference type="PIRSF" id="PIRSF015892">
    <property type="entry name" value="N-myristl_transf"/>
    <property type="match status" value="1"/>
</dbReference>
<dbReference type="GeneID" id="100115755"/>
<dbReference type="KEGG" id="nvi:100115755"/>
<evidence type="ECO:0000256" key="2">
    <source>
        <dbReference type="ARBA" id="ARBA00012923"/>
    </source>
</evidence>
<dbReference type="OrthoDB" id="60315at2759"/>
<dbReference type="AlphaFoldDB" id="A0A7M7QFJ6"/>
<dbReference type="PROSITE" id="PS00976">
    <property type="entry name" value="NMT_2"/>
    <property type="match status" value="1"/>
</dbReference>
<dbReference type="EC" id="2.3.1.97" evidence="2 5"/>
<evidence type="ECO:0000256" key="5">
    <source>
        <dbReference type="RuleBase" id="RU000586"/>
    </source>
</evidence>
<keyword evidence="11" id="KW-1185">Reference proteome</keyword>
<dbReference type="InParanoid" id="A0A7M7QFJ6"/>
<dbReference type="CTD" id="38909"/>
<protein>
    <recommendedName>
        <fullName evidence="2 5">Glycylpeptide N-tetradecanoyltransferase</fullName>
        <ecNumber evidence="2 5">2.3.1.97</ecNumber>
    </recommendedName>
</protein>
<accession>A0A7M7QFJ6</accession>
<dbReference type="InterPro" id="IPR000903">
    <property type="entry name" value="NMT"/>
</dbReference>
<keyword evidence="3 5" id="KW-0808">Transferase</keyword>
<dbReference type="InterPro" id="IPR022678">
    <property type="entry name" value="NMT_CS"/>
</dbReference>
<feature type="region of interest" description="Disordered" evidence="7">
    <location>
        <begin position="1"/>
        <end position="73"/>
    </location>
</feature>
<dbReference type="FunCoup" id="A0A7M7QFJ6">
    <property type="interactions" value="2129"/>
</dbReference>
<name>A0A7M7QFJ6_NASVI</name>
<organism evidence="10 11">
    <name type="scientific">Nasonia vitripennis</name>
    <name type="common">Parasitic wasp</name>
    <dbReference type="NCBI Taxonomy" id="7425"/>
    <lineage>
        <taxon>Eukaryota</taxon>
        <taxon>Metazoa</taxon>
        <taxon>Ecdysozoa</taxon>
        <taxon>Arthropoda</taxon>
        <taxon>Hexapoda</taxon>
        <taxon>Insecta</taxon>
        <taxon>Pterygota</taxon>
        <taxon>Neoptera</taxon>
        <taxon>Endopterygota</taxon>
        <taxon>Hymenoptera</taxon>
        <taxon>Apocrita</taxon>
        <taxon>Proctotrupomorpha</taxon>
        <taxon>Chalcidoidea</taxon>
        <taxon>Pteromalidae</taxon>
        <taxon>Pteromalinae</taxon>
        <taxon>Nasonia</taxon>
    </lineage>
</organism>
<evidence type="ECO:0000256" key="4">
    <source>
        <dbReference type="ARBA" id="ARBA00023315"/>
    </source>
</evidence>
<feature type="compositionally biased region" description="Basic and acidic residues" evidence="7">
    <location>
        <begin position="1"/>
        <end position="10"/>
    </location>
</feature>
<dbReference type="GO" id="GO:0005737">
    <property type="term" value="C:cytoplasm"/>
    <property type="evidence" value="ECO:0007669"/>
    <property type="project" value="TreeGrafter"/>
</dbReference>
<feature type="compositionally biased region" description="Basic and acidic residues" evidence="7">
    <location>
        <begin position="17"/>
        <end position="36"/>
    </location>
</feature>
<dbReference type="SUPFAM" id="SSF55729">
    <property type="entry name" value="Acyl-CoA N-acyltransferases (Nat)"/>
    <property type="match status" value="2"/>
</dbReference>